<sequence>MARTKQVRAVAISAFFVLLVFVLYTSTTSRSAAVAPAGVPTAKSPVDASSLIDSTNDDKLDAAINNEIAKLQGEVADPKKVDAKKPAAGAVDKPVAAKGDSTPDDKKDDAITNVKVDPSNPNSPTVFDPAAELKLIRSMSPITIFSKTFCPFSKKLKALLKENYEITPAPTIVELDKHAHGVELQAYLAEITTRRTVPNVLVGASSVSRGGADDFVALHRDGELVNLLLEWGGKNLIVRKNDAPSNV</sequence>
<dbReference type="GO" id="GO:0015038">
    <property type="term" value="F:glutathione disulfide oxidoreductase activity"/>
    <property type="evidence" value="ECO:0007669"/>
    <property type="project" value="TreeGrafter"/>
</dbReference>
<dbReference type="InterPro" id="IPR036249">
    <property type="entry name" value="Thioredoxin-like_sf"/>
</dbReference>
<dbReference type="STRING" id="984487.A0A1E4SH52"/>
<evidence type="ECO:0000313" key="4">
    <source>
        <dbReference type="Proteomes" id="UP000094285"/>
    </source>
</evidence>
<feature type="compositionally biased region" description="Basic and acidic residues" evidence="1">
    <location>
        <begin position="101"/>
        <end position="110"/>
    </location>
</feature>
<feature type="compositionally biased region" description="Low complexity" evidence="1">
    <location>
        <begin position="86"/>
        <end position="99"/>
    </location>
</feature>
<dbReference type="SUPFAM" id="SSF52833">
    <property type="entry name" value="Thioredoxin-like"/>
    <property type="match status" value="1"/>
</dbReference>
<dbReference type="PRINTS" id="PR00160">
    <property type="entry name" value="GLUTAREDOXIN"/>
</dbReference>
<reference evidence="4" key="1">
    <citation type="submission" date="2016-05" db="EMBL/GenBank/DDBJ databases">
        <title>Comparative genomics of biotechnologically important yeasts.</title>
        <authorList>
            <consortium name="DOE Joint Genome Institute"/>
            <person name="Riley R."/>
            <person name="Haridas S."/>
            <person name="Wolfe K.H."/>
            <person name="Lopes M.R."/>
            <person name="Hittinger C.T."/>
            <person name="Goker M."/>
            <person name="Salamov A."/>
            <person name="Wisecaver J."/>
            <person name="Long T.M."/>
            <person name="Aerts A.L."/>
            <person name="Barry K."/>
            <person name="Choi C."/>
            <person name="Clum A."/>
            <person name="Coughlan A.Y."/>
            <person name="Deshpande S."/>
            <person name="Douglass A.P."/>
            <person name="Hanson S.J."/>
            <person name="Klenk H.-P."/>
            <person name="Labutti K."/>
            <person name="Lapidus A."/>
            <person name="Lindquist E."/>
            <person name="Lipzen A."/>
            <person name="Meier-Kolthoff J.P."/>
            <person name="Ohm R.A."/>
            <person name="Otillar R.P."/>
            <person name="Pangilinan J."/>
            <person name="Peng Y."/>
            <person name="Rokas A."/>
            <person name="Rosa C.A."/>
            <person name="Scheuner C."/>
            <person name="Sibirny A.A."/>
            <person name="Slot J.C."/>
            <person name="Stielow J.B."/>
            <person name="Sun H."/>
            <person name="Kurtzman C.P."/>
            <person name="Blackwell M."/>
            <person name="Grigoriev I.V."/>
            <person name="Jeffries T.W."/>
        </authorList>
    </citation>
    <scope>NUCLEOTIDE SEQUENCE [LARGE SCALE GENOMIC DNA]</scope>
    <source>
        <strain evidence="4">NRRL Y-17324</strain>
    </source>
</reference>
<dbReference type="RefSeq" id="XP_020063922.1">
    <property type="nucleotide sequence ID" value="XM_020207864.1"/>
</dbReference>
<dbReference type="EMBL" id="KV453913">
    <property type="protein sequence ID" value="ODV78800.1"/>
    <property type="molecule type" value="Genomic_DNA"/>
</dbReference>
<dbReference type="PROSITE" id="PS51354">
    <property type="entry name" value="GLUTAREDOXIN_2"/>
    <property type="match status" value="1"/>
</dbReference>
<dbReference type="Gene3D" id="3.40.30.10">
    <property type="entry name" value="Glutaredoxin"/>
    <property type="match status" value="1"/>
</dbReference>
<protein>
    <submittedName>
        <fullName evidence="3">Glutaredoxin</fullName>
    </submittedName>
</protein>
<dbReference type="PANTHER" id="PTHR45694:SF5">
    <property type="entry name" value="GLUTAREDOXIN 2"/>
    <property type="match status" value="1"/>
</dbReference>
<dbReference type="GO" id="GO:0005801">
    <property type="term" value="C:cis-Golgi network"/>
    <property type="evidence" value="ECO:0007669"/>
    <property type="project" value="TreeGrafter"/>
</dbReference>
<dbReference type="GO" id="GO:0034599">
    <property type="term" value="P:cellular response to oxidative stress"/>
    <property type="evidence" value="ECO:0007669"/>
    <property type="project" value="TreeGrafter"/>
</dbReference>
<name>A0A1E4SH52_9ASCO</name>
<dbReference type="GO" id="GO:0000324">
    <property type="term" value="C:fungal-type vacuole"/>
    <property type="evidence" value="ECO:0007669"/>
    <property type="project" value="TreeGrafter"/>
</dbReference>
<evidence type="ECO:0000259" key="2">
    <source>
        <dbReference type="Pfam" id="PF00462"/>
    </source>
</evidence>
<organism evidence="3 4">
    <name type="scientific">Suhomyces tanzawaensis NRRL Y-17324</name>
    <dbReference type="NCBI Taxonomy" id="984487"/>
    <lineage>
        <taxon>Eukaryota</taxon>
        <taxon>Fungi</taxon>
        <taxon>Dikarya</taxon>
        <taxon>Ascomycota</taxon>
        <taxon>Saccharomycotina</taxon>
        <taxon>Pichiomycetes</taxon>
        <taxon>Debaryomycetaceae</taxon>
        <taxon>Suhomyces</taxon>
    </lineage>
</organism>
<dbReference type="InterPro" id="IPR002109">
    <property type="entry name" value="Glutaredoxin"/>
</dbReference>
<gene>
    <name evidence="3" type="ORF">CANTADRAFT_26736</name>
</gene>
<accession>A0A1E4SH52</accession>
<dbReference type="PANTHER" id="PTHR45694">
    <property type="entry name" value="GLUTAREDOXIN 2"/>
    <property type="match status" value="1"/>
</dbReference>
<dbReference type="Proteomes" id="UP000094285">
    <property type="component" value="Unassembled WGS sequence"/>
</dbReference>
<dbReference type="GO" id="GO:0005796">
    <property type="term" value="C:Golgi lumen"/>
    <property type="evidence" value="ECO:0007669"/>
    <property type="project" value="TreeGrafter"/>
</dbReference>
<evidence type="ECO:0000256" key="1">
    <source>
        <dbReference type="SAM" id="MobiDB-lite"/>
    </source>
</evidence>
<dbReference type="Pfam" id="PF00462">
    <property type="entry name" value="Glutaredoxin"/>
    <property type="match status" value="1"/>
</dbReference>
<feature type="domain" description="Glutaredoxin" evidence="2">
    <location>
        <begin position="142"/>
        <end position="203"/>
    </location>
</feature>
<feature type="region of interest" description="Disordered" evidence="1">
    <location>
        <begin position="79"/>
        <end position="125"/>
    </location>
</feature>
<dbReference type="GeneID" id="30982001"/>
<dbReference type="CDD" id="cd03419">
    <property type="entry name" value="GRX_GRXh_1_2_like"/>
    <property type="match status" value="1"/>
</dbReference>
<dbReference type="OrthoDB" id="423313at2759"/>
<keyword evidence="4" id="KW-1185">Reference proteome</keyword>
<dbReference type="InterPro" id="IPR014025">
    <property type="entry name" value="Glutaredoxin_subgr"/>
</dbReference>
<proteinExistence type="predicted"/>
<evidence type="ECO:0000313" key="3">
    <source>
        <dbReference type="EMBL" id="ODV78800.1"/>
    </source>
</evidence>
<dbReference type="AlphaFoldDB" id="A0A1E4SH52"/>